<protein>
    <submittedName>
        <fullName evidence="2">Uncharacterized protein</fullName>
    </submittedName>
</protein>
<evidence type="ECO:0000256" key="1">
    <source>
        <dbReference type="SAM" id="Coils"/>
    </source>
</evidence>
<dbReference type="EMBL" id="KZ819634">
    <property type="protein sequence ID" value="PWN92601.1"/>
    <property type="molecule type" value="Genomic_DNA"/>
</dbReference>
<organism evidence="2 3">
    <name type="scientific">Acaromyces ingoldii</name>
    <dbReference type="NCBI Taxonomy" id="215250"/>
    <lineage>
        <taxon>Eukaryota</taxon>
        <taxon>Fungi</taxon>
        <taxon>Dikarya</taxon>
        <taxon>Basidiomycota</taxon>
        <taxon>Ustilaginomycotina</taxon>
        <taxon>Exobasidiomycetes</taxon>
        <taxon>Exobasidiales</taxon>
        <taxon>Cryptobasidiaceae</taxon>
        <taxon>Acaromyces</taxon>
    </lineage>
</organism>
<dbReference type="Proteomes" id="UP000245768">
    <property type="component" value="Unassembled WGS sequence"/>
</dbReference>
<keyword evidence="3" id="KW-1185">Reference proteome</keyword>
<accession>A0A316YTQ7</accession>
<dbReference type="AlphaFoldDB" id="A0A316YTQ7"/>
<gene>
    <name evidence="2" type="ORF">FA10DRAFT_263378</name>
</gene>
<sequence>MADAQHTMVDGEDMTADEFRTNVLEEIRSVRADIEAVGGDAGTVAIAQEGHELEELKSLSDIYIAAVARQCALLEEEAERISQETEQLRKKAAQIQERNAQLCAQTEVYFQFIEAASPATAAAIRAAAEARDHARQS</sequence>
<keyword evidence="1" id="KW-0175">Coiled coil</keyword>
<evidence type="ECO:0000313" key="3">
    <source>
        <dbReference type="Proteomes" id="UP000245768"/>
    </source>
</evidence>
<name>A0A316YTQ7_9BASI</name>
<dbReference type="RefSeq" id="XP_025379799.1">
    <property type="nucleotide sequence ID" value="XM_025520200.1"/>
</dbReference>
<reference evidence="2 3" key="1">
    <citation type="journal article" date="2018" name="Mol. Biol. Evol.">
        <title>Broad Genomic Sampling Reveals a Smut Pathogenic Ancestry of the Fungal Clade Ustilaginomycotina.</title>
        <authorList>
            <person name="Kijpornyongpan T."/>
            <person name="Mondo S.J."/>
            <person name="Barry K."/>
            <person name="Sandor L."/>
            <person name="Lee J."/>
            <person name="Lipzen A."/>
            <person name="Pangilinan J."/>
            <person name="LaButti K."/>
            <person name="Hainaut M."/>
            <person name="Henrissat B."/>
            <person name="Grigoriev I.V."/>
            <person name="Spatafora J.W."/>
            <person name="Aime M.C."/>
        </authorList>
    </citation>
    <scope>NUCLEOTIDE SEQUENCE [LARGE SCALE GENOMIC DNA]</scope>
    <source>
        <strain evidence="2 3">MCA 4198</strain>
    </source>
</reference>
<feature type="coiled-coil region" evidence="1">
    <location>
        <begin position="64"/>
        <end position="105"/>
    </location>
</feature>
<dbReference type="GeneID" id="37042116"/>
<dbReference type="InParanoid" id="A0A316YTQ7"/>
<proteinExistence type="predicted"/>
<evidence type="ECO:0000313" key="2">
    <source>
        <dbReference type="EMBL" id="PWN92601.1"/>
    </source>
</evidence>